<feature type="compositionally biased region" description="Polar residues" evidence="3">
    <location>
        <begin position="1349"/>
        <end position="1358"/>
    </location>
</feature>
<proteinExistence type="predicted"/>
<feature type="compositionally biased region" description="Basic and acidic residues" evidence="3">
    <location>
        <begin position="62"/>
        <end position="75"/>
    </location>
</feature>
<feature type="region of interest" description="Disordered" evidence="3">
    <location>
        <begin position="1343"/>
        <end position="1482"/>
    </location>
</feature>
<reference evidence="4" key="1">
    <citation type="journal article" date="2020" name="Fungal Divers.">
        <title>Resolving the Mortierellaceae phylogeny through synthesis of multi-gene phylogenetics and phylogenomics.</title>
        <authorList>
            <person name="Vandepol N."/>
            <person name="Liber J."/>
            <person name="Desiro A."/>
            <person name="Na H."/>
            <person name="Kennedy M."/>
            <person name="Barry K."/>
            <person name="Grigoriev I.V."/>
            <person name="Miller A.N."/>
            <person name="O'Donnell K."/>
            <person name="Stajich J.E."/>
            <person name="Bonito G."/>
        </authorList>
    </citation>
    <scope>NUCLEOTIDE SEQUENCE</scope>
    <source>
        <strain evidence="4">KOD948</strain>
    </source>
</reference>
<feature type="compositionally biased region" description="Low complexity" evidence="3">
    <location>
        <begin position="1429"/>
        <end position="1445"/>
    </location>
</feature>
<dbReference type="GO" id="GO:0035591">
    <property type="term" value="F:signaling adaptor activity"/>
    <property type="evidence" value="ECO:0007669"/>
    <property type="project" value="TreeGrafter"/>
</dbReference>
<dbReference type="InterPro" id="IPR052574">
    <property type="entry name" value="CDIRP"/>
</dbReference>
<protein>
    <recommendedName>
        <fullName evidence="6">Septation initiation network scaffold protein cdc11</fullName>
    </recommendedName>
</protein>
<feature type="region of interest" description="Disordered" evidence="3">
    <location>
        <begin position="768"/>
        <end position="808"/>
    </location>
</feature>
<feature type="compositionally biased region" description="Polar residues" evidence="3">
    <location>
        <begin position="198"/>
        <end position="218"/>
    </location>
</feature>
<evidence type="ECO:0000256" key="1">
    <source>
        <dbReference type="ARBA" id="ARBA00022614"/>
    </source>
</evidence>
<evidence type="ECO:0008006" key="6">
    <source>
        <dbReference type="Google" id="ProtNLM"/>
    </source>
</evidence>
<feature type="compositionally biased region" description="Basic and acidic residues" evidence="3">
    <location>
        <begin position="1370"/>
        <end position="1382"/>
    </location>
</feature>
<dbReference type="Proteomes" id="UP000726737">
    <property type="component" value="Unassembled WGS sequence"/>
</dbReference>
<feature type="region of interest" description="Disordered" evidence="3">
    <location>
        <begin position="1"/>
        <end position="118"/>
    </location>
</feature>
<feature type="compositionally biased region" description="Basic and acidic residues" evidence="3">
    <location>
        <begin position="404"/>
        <end position="413"/>
    </location>
</feature>
<feature type="compositionally biased region" description="Basic and acidic residues" evidence="3">
    <location>
        <begin position="768"/>
        <end position="782"/>
    </location>
</feature>
<dbReference type="GO" id="GO:0061499">
    <property type="term" value="C:outer plaque of mitotic spindle pole body"/>
    <property type="evidence" value="ECO:0007669"/>
    <property type="project" value="TreeGrafter"/>
</dbReference>
<dbReference type="SUPFAM" id="SSF52058">
    <property type="entry name" value="L domain-like"/>
    <property type="match status" value="1"/>
</dbReference>
<dbReference type="Gene3D" id="3.80.10.10">
    <property type="entry name" value="Ribonuclease Inhibitor"/>
    <property type="match status" value="2"/>
</dbReference>
<feature type="region of interest" description="Disordered" evidence="3">
    <location>
        <begin position="167"/>
        <end position="419"/>
    </location>
</feature>
<dbReference type="GO" id="GO:0031028">
    <property type="term" value="P:septation initiation signaling"/>
    <property type="evidence" value="ECO:0007669"/>
    <property type="project" value="TreeGrafter"/>
</dbReference>
<feature type="compositionally biased region" description="Polar residues" evidence="3">
    <location>
        <begin position="230"/>
        <end position="240"/>
    </location>
</feature>
<evidence type="ECO:0000256" key="3">
    <source>
        <dbReference type="SAM" id="MobiDB-lite"/>
    </source>
</evidence>
<dbReference type="PANTHER" id="PTHR47566:SF1">
    <property type="entry name" value="PROTEIN NUD1"/>
    <property type="match status" value="1"/>
</dbReference>
<feature type="compositionally biased region" description="Polar residues" evidence="3">
    <location>
        <begin position="79"/>
        <end position="95"/>
    </location>
</feature>
<feature type="compositionally biased region" description="Low complexity" evidence="3">
    <location>
        <begin position="1359"/>
        <end position="1369"/>
    </location>
</feature>
<feature type="compositionally biased region" description="Polar residues" evidence="3">
    <location>
        <begin position="629"/>
        <end position="643"/>
    </location>
</feature>
<feature type="compositionally biased region" description="Polar residues" evidence="3">
    <location>
        <begin position="318"/>
        <end position="333"/>
    </location>
</feature>
<gene>
    <name evidence="4" type="ORF">BG011_009828</name>
</gene>
<dbReference type="PANTHER" id="PTHR47566">
    <property type="match status" value="1"/>
</dbReference>
<keyword evidence="2" id="KW-0677">Repeat</keyword>
<evidence type="ECO:0000313" key="4">
    <source>
        <dbReference type="EMBL" id="KAG0248864.1"/>
    </source>
</evidence>
<dbReference type="InterPro" id="IPR003591">
    <property type="entry name" value="Leu-rich_rpt_typical-subtyp"/>
</dbReference>
<dbReference type="InterPro" id="IPR001611">
    <property type="entry name" value="Leu-rich_rpt"/>
</dbReference>
<dbReference type="SMART" id="SM00369">
    <property type="entry name" value="LRR_TYP"/>
    <property type="match status" value="5"/>
</dbReference>
<evidence type="ECO:0000256" key="2">
    <source>
        <dbReference type="ARBA" id="ARBA00022737"/>
    </source>
</evidence>
<comment type="caution">
    <text evidence="4">The sequence shown here is derived from an EMBL/GenBank/DDBJ whole genome shotgun (WGS) entry which is preliminary data.</text>
</comment>
<feature type="compositionally biased region" description="Basic and acidic residues" evidence="3">
    <location>
        <begin position="295"/>
        <end position="309"/>
    </location>
</feature>
<name>A0A9P6PKK9_9FUNG</name>
<keyword evidence="5" id="KW-1185">Reference proteome</keyword>
<sequence length="1722" mass="191882">MLRAAVPSQSAHERQSAPGKRSLPLSLSSSTGSSPSSTSSTKEQRQQQLQRLQQQQRQQQELFKEQKLQQMDRYRKGIQGSSGVSLRMSSASLRNEQGYERQKNQGQDQEQEQGQEQGLGQGPEMLWASQETNDTWINVKDQVQDNVKSMRRQSCVSDRLLNISPVEPLADQSQPHMDHSWSLDDLEDDQGQQLQDQPTATTTATKRFNEQTDSNIDQKNNEHFNDHNKISININSNTLNKNEKSTHGYVHMGKSGPSARSPPRKKDLVEHPQNTEQGINGPLRSRSRSIALESNQRRKDSWSDVEARKSSHGMGVISTKNGSPNRPWRNSNLDDIFSNVADEHTEQTKQAEDHGNDDSSSSLNSYGDIMDALNNSHDSMDMTASRRSKYERAKKLLAEQPSSLHKDAQDHPKSLTSTAGMTLTGRPLAMNQEAFIHQRQAVINACMMIDPSDDRSHAPSFATGKHNVTPNLTTKPASGTSSRLHSNIPSSARSSRFSFGYRHRPQGSKDTEIGDRGSTTSRDSVYRDSLSGSTLGSAGFPAQLEGISKHEMANVFAALKTGAIAELIAHTDSARHIHPKRNIASNATRILPSNMNAKVRRSQGSQQEEDTLAFPSPTAVDLIFDQESAATPKSGGDSNSQQRARGRFNPESDPTCAQQYAALANNGLPKQTSAFVEELANGTNTALRSTTDGSFNNASLPNSRASGRVTLATDREEHGAENMDDDEDEAINDMDDLGSLAGSHGIENAFKSLDMSFDISYRAANRSEAWDKRRQSDHKGVGEHLSQVLLPSKPKRRGEHSLKWEDQVDTTSNADISRVSRKDSLRDEGSSEAFKIALGYLRRHVNDLYPYDDWEQIKSLDLSKRGLESTAHLDQLVEAVEILTLNENKISYLTGVPISVKTLQARSNLLMDLTNFAHLINLQYLDISHNGISDLTGLSSLAHLRELIAEGNCIKSVSALQQMDGLIRLDVSHNCLTSLDFRWSKLQRLEYLNVSYNKIEQLENLESLAGLIHANLAHNCVEDVRLVQPLRRLRILRLSKNKLATFDAMSFPGLRTLYLDDNRLQLLENCQTLTRLENFSARDQELDGLVIDMTEFMNSRKLYLSGNPIRTLDFQMQFFHLEYLEICSGCLKELPLNFAALFPNLRGLNLSDNELKSIEPLSGLLRLRRLILVGNLLKKFGEVHSLLKRLPSLNPLTSNMYPAMSVSTSQGSASRYKDTYRANQNSEAEQDWRRRDIGFRRALTDAMYLKRSVYRAQIVKSCKRLEWFDGDAIQQRERERVPLVLRDLVNGYGRDYLMNNRREDEEEEDYDGAHEYRYDEYECGANDHVYAQEDDYYCQDEMAHEQPHGETSSNRTVTQKQMRQQQQQQLHDHVEPDQHNQVEENQEQVEGASDKQKAIRNWRDGVNEAASQREQQQQHQKPRSPRVRASIMSGSSASGAPAALGTTRSRSQQQKRHIQDMKSGSSRGGSIRSGSQDTSAGPEISTAAVANNSNENRIPPVFVAPTSVHRRISNGLKFNIPLPPTTPRSASTSLLPPRRPSIHTRGRSDGTASAMMIHRQAVHPYPYQNRPRSQQQRSSTYLNGTASGFDGASSMHQLQHPSMSPLGMTASGTIFKSTNLRRRSLGVHGNGVGTNPGLSPAVSAPSHFGLIHHPQPHQGMHLSPLFGTSRSTPAAVSGGGGKSLPNTPSKGGRASRISLHAQGSHHCPQTLARDMERSVIVD</sequence>
<organism evidence="4 5">
    <name type="scientific">Mortierella polycephala</name>
    <dbReference type="NCBI Taxonomy" id="41804"/>
    <lineage>
        <taxon>Eukaryota</taxon>
        <taxon>Fungi</taxon>
        <taxon>Fungi incertae sedis</taxon>
        <taxon>Mucoromycota</taxon>
        <taxon>Mortierellomycotina</taxon>
        <taxon>Mortierellomycetes</taxon>
        <taxon>Mortierellales</taxon>
        <taxon>Mortierellaceae</taxon>
        <taxon>Mortierella</taxon>
    </lineage>
</organism>
<feature type="region of interest" description="Disordered" evidence="3">
    <location>
        <begin position="1519"/>
        <end position="1550"/>
    </location>
</feature>
<feature type="region of interest" description="Disordered" evidence="3">
    <location>
        <begin position="1667"/>
        <end position="1722"/>
    </location>
</feature>
<feature type="region of interest" description="Disordered" evidence="3">
    <location>
        <begin position="454"/>
        <end position="532"/>
    </location>
</feature>
<keyword evidence="1" id="KW-0433">Leucine-rich repeat</keyword>
<dbReference type="InterPro" id="IPR032675">
    <property type="entry name" value="LRR_dom_sf"/>
</dbReference>
<dbReference type="OrthoDB" id="7451790at2759"/>
<dbReference type="EMBL" id="JAAAJA010000908">
    <property type="protein sequence ID" value="KAG0248864.1"/>
    <property type="molecule type" value="Genomic_DNA"/>
</dbReference>
<evidence type="ECO:0000313" key="5">
    <source>
        <dbReference type="Proteomes" id="UP000726737"/>
    </source>
</evidence>
<feature type="compositionally biased region" description="Polar residues" evidence="3">
    <location>
        <begin position="466"/>
        <end position="497"/>
    </location>
</feature>
<dbReference type="SMART" id="SM00365">
    <property type="entry name" value="LRR_SD22"/>
    <property type="match status" value="6"/>
</dbReference>
<accession>A0A9P6PKK9</accession>
<dbReference type="Pfam" id="PF12799">
    <property type="entry name" value="LRR_4"/>
    <property type="match status" value="2"/>
</dbReference>
<feature type="compositionally biased region" description="Low complexity" evidence="3">
    <location>
        <begin position="104"/>
        <end position="118"/>
    </location>
</feature>
<feature type="compositionally biased region" description="Low complexity" evidence="3">
    <location>
        <begin position="1463"/>
        <end position="1475"/>
    </location>
</feature>
<feature type="compositionally biased region" description="Basic and acidic residues" evidence="3">
    <location>
        <begin position="219"/>
        <end position="229"/>
    </location>
</feature>
<feature type="compositionally biased region" description="Low complexity" evidence="3">
    <location>
        <begin position="1565"/>
        <end position="1581"/>
    </location>
</feature>
<feature type="compositionally biased region" description="Basic and acidic residues" evidence="3">
    <location>
        <begin position="1392"/>
        <end position="1406"/>
    </location>
</feature>
<feature type="compositionally biased region" description="Low complexity" evidence="3">
    <location>
        <begin position="22"/>
        <end position="61"/>
    </location>
</feature>
<dbReference type="InterPro" id="IPR025875">
    <property type="entry name" value="Leu-rich_rpt_4"/>
</dbReference>
<dbReference type="GO" id="GO:1902412">
    <property type="term" value="P:regulation of mitotic cytokinesis"/>
    <property type="evidence" value="ECO:0007669"/>
    <property type="project" value="TreeGrafter"/>
</dbReference>
<feature type="region of interest" description="Disordered" evidence="3">
    <location>
        <begin position="1565"/>
        <end position="1610"/>
    </location>
</feature>
<feature type="compositionally biased region" description="Basic and acidic residues" evidence="3">
    <location>
        <begin position="388"/>
        <end position="397"/>
    </location>
</feature>
<feature type="region of interest" description="Disordered" evidence="3">
    <location>
        <begin position="629"/>
        <end position="654"/>
    </location>
</feature>
<dbReference type="PROSITE" id="PS51450">
    <property type="entry name" value="LRR"/>
    <property type="match status" value="4"/>
</dbReference>
<feature type="compositionally biased region" description="Basic and acidic residues" evidence="3">
    <location>
        <begin position="1713"/>
        <end position="1722"/>
    </location>
</feature>
<feature type="compositionally biased region" description="Basic and acidic residues" evidence="3">
    <location>
        <begin position="341"/>
        <end position="357"/>
    </location>
</feature>